<evidence type="ECO:0000313" key="4">
    <source>
        <dbReference type="EMBL" id="KAK5116953.1"/>
    </source>
</evidence>
<gene>
    <name evidence="4" type="ORF">LTR62_006674</name>
</gene>
<dbReference type="PANTHER" id="PTHR10039:SF5">
    <property type="entry name" value="NACHT DOMAIN-CONTAINING PROTEIN"/>
    <property type="match status" value="1"/>
</dbReference>
<dbReference type="PANTHER" id="PTHR10039">
    <property type="entry name" value="AMELOGENIN"/>
    <property type="match status" value="1"/>
</dbReference>
<protein>
    <recommendedName>
        <fullName evidence="3">Nephrocystin 3-like N-terminal domain-containing protein</fullName>
    </recommendedName>
</protein>
<dbReference type="InterPro" id="IPR027417">
    <property type="entry name" value="P-loop_NTPase"/>
</dbReference>
<name>A0AAN7TVM6_9PEZI</name>
<dbReference type="EMBL" id="JAVRRL010000006">
    <property type="protein sequence ID" value="KAK5116953.1"/>
    <property type="molecule type" value="Genomic_DNA"/>
</dbReference>
<proteinExistence type="predicted"/>
<sequence length="898" mass="101611">MGEQLSLTKHEEDSTPPYAILSHTWGKDDEELCFNDIKNGSGRNKAGFAKACFCGIWERSFRDSRWFTRGWTLQELLAPASVEFFSRGEDLLGDKKTLETLLHETTSIPCLALRGSELAPYSATERLRWAVKRHTTRKEDRAYCLQGLLGVYIAPHYGEGEYAFFRLQDEHNKKWNQLDYAMIEACMSNNTPGQKLSDLPATAMAISEDHRKALVALFWFENMGTRRETIKDAQSSTCEWLVSNPAYAAWDSNDQSDDHDTVLWINGKPGAGKSTLVKFADAHSNQHKKEDEIVISLFFNARGHMLEKSTEGVYRALLFHLLSEAPDLKHVQDGVKHDPSIRWPLHTLKILFSNAVAGLGERQLKCFIDALDECNEQQVRDMIEFIEDLNQHTPRTKGKVRICFVSRHYPTIAICRGQSLILENQGGHNEDLMLTIRPRLQAKNGKLVNEIRAQLLPKANGVFMWVVLVVDILNREILDGRIFEVNKRLQEIPSELTDLFRDILRRDMINIKDCQLCIQLVLFAKRPLSAREFYTAMELGLSGQYYEPKRWDPEMITMEDIRRFVSSSSKGLAELTNSKAPTVQLIHGSIRDFSIKNKGWRQLWPDLQGELGSWSHDLLKQCCSKYLSSKASTTLQHKHQSRYEVAQTDSYRSSELFDDVPLLRYATDSVFYHAEAAQRAGITQDAFLRSFPFRDWIQLHNLLYPSSQHGSKVTAKYILANLRCWDLLQVVLEHDKTFEKEDAEYGSCLGAAIAQNNTDVVQHLLSLGADPKIRCRNGKSLVKIACRTGYEKMLALLLRHGVTEDFLLLEASGSGDFGIVQVLIDNGADVSAQHVHDGNALQAASGGGHWEIAQLLIQKGANLNAQGGKHGSALQAALAERHGDIAQMLIERGRTWRS</sequence>
<dbReference type="PROSITE" id="PS50297">
    <property type="entry name" value="ANK_REP_REGION"/>
    <property type="match status" value="1"/>
</dbReference>
<keyword evidence="1" id="KW-0677">Repeat</keyword>
<dbReference type="Pfam" id="PF12796">
    <property type="entry name" value="Ank_2"/>
    <property type="match status" value="1"/>
</dbReference>
<dbReference type="InterPro" id="IPR036770">
    <property type="entry name" value="Ankyrin_rpt-contain_sf"/>
</dbReference>
<dbReference type="Gene3D" id="1.25.40.20">
    <property type="entry name" value="Ankyrin repeat-containing domain"/>
    <property type="match status" value="2"/>
</dbReference>
<dbReference type="SUPFAM" id="SSF52540">
    <property type="entry name" value="P-loop containing nucleoside triphosphate hydrolases"/>
    <property type="match status" value="1"/>
</dbReference>
<feature type="repeat" description="ANK" evidence="2">
    <location>
        <begin position="836"/>
        <end position="868"/>
    </location>
</feature>
<evidence type="ECO:0000256" key="1">
    <source>
        <dbReference type="ARBA" id="ARBA00022737"/>
    </source>
</evidence>
<evidence type="ECO:0000313" key="5">
    <source>
        <dbReference type="Proteomes" id="UP001310890"/>
    </source>
</evidence>
<accession>A0AAN7TVM6</accession>
<dbReference type="PROSITE" id="PS50088">
    <property type="entry name" value="ANK_REPEAT"/>
    <property type="match status" value="1"/>
</dbReference>
<dbReference type="Pfam" id="PF24883">
    <property type="entry name" value="NPHP3_N"/>
    <property type="match status" value="1"/>
</dbReference>
<dbReference type="SUPFAM" id="SSF48403">
    <property type="entry name" value="Ankyrin repeat"/>
    <property type="match status" value="1"/>
</dbReference>
<dbReference type="InterPro" id="IPR002110">
    <property type="entry name" value="Ankyrin_rpt"/>
</dbReference>
<keyword evidence="2" id="KW-0040">ANK repeat</keyword>
<dbReference type="AlphaFoldDB" id="A0AAN7TVM6"/>
<comment type="caution">
    <text evidence="4">The sequence shown here is derived from an EMBL/GenBank/DDBJ whole genome shotgun (WGS) entry which is preliminary data.</text>
</comment>
<evidence type="ECO:0000259" key="3">
    <source>
        <dbReference type="Pfam" id="PF24883"/>
    </source>
</evidence>
<dbReference type="Gene3D" id="3.40.50.300">
    <property type="entry name" value="P-loop containing nucleotide triphosphate hydrolases"/>
    <property type="match status" value="1"/>
</dbReference>
<evidence type="ECO:0000256" key="2">
    <source>
        <dbReference type="PROSITE-ProRule" id="PRU00023"/>
    </source>
</evidence>
<feature type="domain" description="Nephrocystin 3-like N-terminal" evidence="3">
    <location>
        <begin position="237"/>
        <end position="407"/>
    </location>
</feature>
<dbReference type="SMART" id="SM00248">
    <property type="entry name" value="ANK"/>
    <property type="match status" value="4"/>
</dbReference>
<organism evidence="4 5">
    <name type="scientific">Meristemomyces frigidus</name>
    <dbReference type="NCBI Taxonomy" id="1508187"/>
    <lineage>
        <taxon>Eukaryota</taxon>
        <taxon>Fungi</taxon>
        <taxon>Dikarya</taxon>
        <taxon>Ascomycota</taxon>
        <taxon>Pezizomycotina</taxon>
        <taxon>Dothideomycetes</taxon>
        <taxon>Dothideomycetidae</taxon>
        <taxon>Mycosphaerellales</taxon>
        <taxon>Teratosphaeriaceae</taxon>
        <taxon>Meristemomyces</taxon>
    </lineage>
</organism>
<dbReference type="Proteomes" id="UP001310890">
    <property type="component" value="Unassembled WGS sequence"/>
</dbReference>
<dbReference type="InterPro" id="IPR056884">
    <property type="entry name" value="NPHP3-like_N"/>
</dbReference>
<reference evidence="4" key="1">
    <citation type="submission" date="2023-08" db="EMBL/GenBank/DDBJ databases">
        <title>Black Yeasts Isolated from many extreme environments.</title>
        <authorList>
            <person name="Coleine C."/>
            <person name="Stajich J.E."/>
            <person name="Selbmann L."/>
        </authorList>
    </citation>
    <scope>NUCLEOTIDE SEQUENCE</scope>
    <source>
        <strain evidence="4">CCFEE 5401</strain>
    </source>
</reference>